<dbReference type="RefSeq" id="WP_011770929.1">
    <property type="nucleotide sequence ID" value="NC_008709.1"/>
</dbReference>
<dbReference type="STRING" id="357804.Ping_2658"/>
<dbReference type="InterPro" id="IPR027417">
    <property type="entry name" value="P-loop_NTPase"/>
</dbReference>
<dbReference type="HOGENOM" id="CLU_871175_0_0_6"/>
<dbReference type="Gene3D" id="3.40.50.300">
    <property type="entry name" value="P-loop containing nucleotide triphosphate hydrolases"/>
    <property type="match status" value="1"/>
</dbReference>
<keyword evidence="2" id="KW-1185">Reference proteome</keyword>
<dbReference type="SUPFAM" id="SSF52540">
    <property type="entry name" value="P-loop containing nucleoside triphosphate hydrolases"/>
    <property type="match status" value="1"/>
</dbReference>
<proteinExistence type="predicted"/>
<protein>
    <recommendedName>
        <fullName evidence="3">Sulfotransferase</fullName>
    </recommendedName>
</protein>
<dbReference type="EMBL" id="CP000510">
    <property type="protein sequence ID" value="ABM04372.1"/>
    <property type="molecule type" value="Genomic_DNA"/>
</dbReference>
<sequence length="319" mass="37108">MSFFVPFKFVQAGPFILVHFIDANKLDLSYGFFRDTINDINGGQPDKILELNAWLATLKSNTYQLTSIGSIFHVSRCGSTLLCQNLKASKQFLVLGEPGFLGAIYKEHSIIPEQLGSLVAKESLKLWNHWACHQSKQLIIKFTSGTIFYLQRIKHDFPQLKVLFLYREPSAVIESLTRKPTSYIKNPIWRKKLATLPKELVEHHHEYTTEASRIYLSSLAVMQTHFCQQSFLCEYSDLANNFSDIINFFKPSEVQEDLNSQWQQTWSSKKGQWKSQKYIQVKSETVDVFLQNNYKLINYLFIKYQEFNKAMLTTRTEID</sequence>
<organism evidence="1 2">
    <name type="scientific">Psychromonas ingrahamii (strain DSM 17664 / CCUG 51855 / 37)</name>
    <dbReference type="NCBI Taxonomy" id="357804"/>
    <lineage>
        <taxon>Bacteria</taxon>
        <taxon>Pseudomonadati</taxon>
        <taxon>Pseudomonadota</taxon>
        <taxon>Gammaproteobacteria</taxon>
        <taxon>Alteromonadales</taxon>
        <taxon>Psychromonadaceae</taxon>
        <taxon>Psychromonas</taxon>
    </lineage>
</organism>
<name>A1SY07_PSYIN</name>
<dbReference type="AlphaFoldDB" id="A1SY07"/>
<gene>
    <name evidence="1" type="ordered locus">Ping_2658</name>
</gene>
<evidence type="ECO:0000313" key="2">
    <source>
        <dbReference type="Proteomes" id="UP000000639"/>
    </source>
</evidence>
<dbReference type="PANTHER" id="PTHR33844">
    <property type="entry name" value="SULFOTRANSFER_1 DOMAIN-CONTAINING PROTEIN"/>
    <property type="match status" value="1"/>
</dbReference>
<dbReference type="PANTHER" id="PTHR33844:SF1">
    <property type="entry name" value="SULFOTRANSFERASE DOMAIN-CONTAINING PROTEIN"/>
    <property type="match status" value="1"/>
</dbReference>
<dbReference type="KEGG" id="pin:Ping_2658"/>
<evidence type="ECO:0000313" key="1">
    <source>
        <dbReference type="EMBL" id="ABM04372.1"/>
    </source>
</evidence>
<accession>A1SY07</accession>
<dbReference type="OrthoDB" id="5380394at2"/>
<reference evidence="1 2" key="1">
    <citation type="submission" date="2007-01" db="EMBL/GenBank/DDBJ databases">
        <title>Complete sequence of Psychromonas ingrahamii 37.</title>
        <authorList>
            <consortium name="US DOE Joint Genome Institute"/>
            <person name="Copeland A."/>
            <person name="Lucas S."/>
            <person name="Lapidus A."/>
            <person name="Barry K."/>
            <person name="Detter J.C."/>
            <person name="Glavina del Rio T."/>
            <person name="Hammon N."/>
            <person name="Israni S."/>
            <person name="Dalin E."/>
            <person name="Tice H."/>
            <person name="Pitluck S."/>
            <person name="Thompson L.S."/>
            <person name="Brettin T."/>
            <person name="Bruce D."/>
            <person name="Han C."/>
            <person name="Tapia R."/>
            <person name="Schmutz J."/>
            <person name="Larimer F."/>
            <person name="Land M."/>
            <person name="Hauser L."/>
            <person name="Kyrpides N."/>
            <person name="Ivanova N."/>
            <person name="Staley J."/>
            <person name="Richardson P."/>
        </authorList>
    </citation>
    <scope>NUCLEOTIDE SEQUENCE [LARGE SCALE GENOMIC DNA]</scope>
    <source>
        <strain evidence="1 2">37</strain>
    </source>
</reference>
<evidence type="ECO:0008006" key="3">
    <source>
        <dbReference type="Google" id="ProtNLM"/>
    </source>
</evidence>
<dbReference type="Proteomes" id="UP000000639">
    <property type="component" value="Chromosome"/>
</dbReference>